<dbReference type="AlphaFoldDB" id="A0A9D4IUW2"/>
<accession>A0A9D4IUW2</accession>
<sequence>MYAKRLDKKALANSVDPEDTPHDAATIRQWDMLPITACTAGTVDIFKTVVTLLVLHSSVRFILVWWSTVITKKKKEHSF</sequence>
<evidence type="ECO:0000313" key="3">
    <source>
        <dbReference type="Proteomes" id="UP000828390"/>
    </source>
</evidence>
<feature type="compositionally biased region" description="Basic and acidic residues" evidence="1">
    <location>
        <begin position="1"/>
        <end position="10"/>
    </location>
</feature>
<organism evidence="2 3">
    <name type="scientific">Dreissena polymorpha</name>
    <name type="common">Zebra mussel</name>
    <name type="synonym">Mytilus polymorpha</name>
    <dbReference type="NCBI Taxonomy" id="45954"/>
    <lineage>
        <taxon>Eukaryota</taxon>
        <taxon>Metazoa</taxon>
        <taxon>Spiralia</taxon>
        <taxon>Lophotrochozoa</taxon>
        <taxon>Mollusca</taxon>
        <taxon>Bivalvia</taxon>
        <taxon>Autobranchia</taxon>
        <taxon>Heteroconchia</taxon>
        <taxon>Euheterodonta</taxon>
        <taxon>Imparidentia</taxon>
        <taxon>Neoheterodontei</taxon>
        <taxon>Myida</taxon>
        <taxon>Dreissenoidea</taxon>
        <taxon>Dreissenidae</taxon>
        <taxon>Dreissena</taxon>
    </lineage>
</organism>
<dbReference type="Proteomes" id="UP000828390">
    <property type="component" value="Unassembled WGS sequence"/>
</dbReference>
<protein>
    <submittedName>
        <fullName evidence="2">Uncharacterized protein</fullName>
    </submittedName>
</protein>
<reference evidence="2" key="1">
    <citation type="journal article" date="2019" name="bioRxiv">
        <title>The Genome of the Zebra Mussel, Dreissena polymorpha: A Resource for Invasive Species Research.</title>
        <authorList>
            <person name="McCartney M.A."/>
            <person name="Auch B."/>
            <person name="Kono T."/>
            <person name="Mallez S."/>
            <person name="Zhang Y."/>
            <person name="Obille A."/>
            <person name="Becker A."/>
            <person name="Abrahante J.E."/>
            <person name="Garbe J."/>
            <person name="Badalamenti J.P."/>
            <person name="Herman A."/>
            <person name="Mangelson H."/>
            <person name="Liachko I."/>
            <person name="Sullivan S."/>
            <person name="Sone E.D."/>
            <person name="Koren S."/>
            <person name="Silverstein K.A.T."/>
            <person name="Beckman K.B."/>
            <person name="Gohl D.M."/>
        </authorList>
    </citation>
    <scope>NUCLEOTIDE SEQUENCE</scope>
    <source>
        <strain evidence="2">Duluth1</strain>
        <tissue evidence="2">Whole animal</tissue>
    </source>
</reference>
<evidence type="ECO:0000313" key="2">
    <source>
        <dbReference type="EMBL" id="KAH3789096.1"/>
    </source>
</evidence>
<reference evidence="2" key="2">
    <citation type="submission" date="2020-11" db="EMBL/GenBank/DDBJ databases">
        <authorList>
            <person name="McCartney M.A."/>
            <person name="Auch B."/>
            <person name="Kono T."/>
            <person name="Mallez S."/>
            <person name="Becker A."/>
            <person name="Gohl D.M."/>
            <person name="Silverstein K.A.T."/>
            <person name="Koren S."/>
            <person name="Bechman K.B."/>
            <person name="Herman A."/>
            <person name="Abrahante J.E."/>
            <person name="Garbe J."/>
        </authorList>
    </citation>
    <scope>NUCLEOTIDE SEQUENCE</scope>
    <source>
        <strain evidence="2">Duluth1</strain>
        <tissue evidence="2">Whole animal</tissue>
    </source>
</reference>
<evidence type="ECO:0000256" key="1">
    <source>
        <dbReference type="SAM" id="MobiDB-lite"/>
    </source>
</evidence>
<keyword evidence="3" id="KW-1185">Reference proteome</keyword>
<proteinExistence type="predicted"/>
<dbReference type="EMBL" id="JAIWYP010000008">
    <property type="protein sequence ID" value="KAH3789096.1"/>
    <property type="molecule type" value="Genomic_DNA"/>
</dbReference>
<gene>
    <name evidence="2" type="ORF">DPMN_167265</name>
</gene>
<comment type="caution">
    <text evidence="2">The sequence shown here is derived from an EMBL/GenBank/DDBJ whole genome shotgun (WGS) entry which is preliminary data.</text>
</comment>
<name>A0A9D4IUW2_DREPO</name>
<feature type="region of interest" description="Disordered" evidence="1">
    <location>
        <begin position="1"/>
        <end position="21"/>
    </location>
</feature>